<accession>A0A5B7FLI7</accession>
<dbReference type="Proteomes" id="UP000324222">
    <property type="component" value="Unassembled WGS sequence"/>
</dbReference>
<protein>
    <submittedName>
        <fullName evidence="2">Uncharacterized protein</fullName>
    </submittedName>
</protein>
<keyword evidence="3" id="KW-1185">Reference proteome</keyword>
<proteinExistence type="predicted"/>
<feature type="region of interest" description="Disordered" evidence="1">
    <location>
        <begin position="108"/>
        <end position="128"/>
    </location>
</feature>
<evidence type="ECO:0000256" key="1">
    <source>
        <dbReference type="SAM" id="MobiDB-lite"/>
    </source>
</evidence>
<organism evidence="2 3">
    <name type="scientific">Portunus trituberculatus</name>
    <name type="common">Swimming crab</name>
    <name type="synonym">Neptunus trituberculatus</name>
    <dbReference type="NCBI Taxonomy" id="210409"/>
    <lineage>
        <taxon>Eukaryota</taxon>
        <taxon>Metazoa</taxon>
        <taxon>Ecdysozoa</taxon>
        <taxon>Arthropoda</taxon>
        <taxon>Crustacea</taxon>
        <taxon>Multicrustacea</taxon>
        <taxon>Malacostraca</taxon>
        <taxon>Eumalacostraca</taxon>
        <taxon>Eucarida</taxon>
        <taxon>Decapoda</taxon>
        <taxon>Pleocyemata</taxon>
        <taxon>Brachyura</taxon>
        <taxon>Eubrachyura</taxon>
        <taxon>Portunoidea</taxon>
        <taxon>Portunidae</taxon>
        <taxon>Portuninae</taxon>
        <taxon>Portunus</taxon>
    </lineage>
</organism>
<comment type="caution">
    <text evidence="2">The sequence shown here is derived from an EMBL/GenBank/DDBJ whole genome shotgun (WGS) entry which is preliminary data.</text>
</comment>
<dbReference type="AlphaFoldDB" id="A0A5B7FLI7"/>
<reference evidence="2 3" key="1">
    <citation type="submission" date="2019-05" db="EMBL/GenBank/DDBJ databases">
        <title>Another draft genome of Portunus trituberculatus and its Hox gene families provides insights of decapod evolution.</title>
        <authorList>
            <person name="Jeong J.-H."/>
            <person name="Song I."/>
            <person name="Kim S."/>
            <person name="Choi T."/>
            <person name="Kim D."/>
            <person name="Ryu S."/>
            <person name="Kim W."/>
        </authorList>
    </citation>
    <scope>NUCLEOTIDE SEQUENCE [LARGE SCALE GENOMIC DNA]</scope>
    <source>
        <tissue evidence="2">Muscle</tissue>
    </source>
</reference>
<dbReference type="EMBL" id="VSRR010008347">
    <property type="protein sequence ID" value="MPC48550.1"/>
    <property type="molecule type" value="Genomic_DNA"/>
</dbReference>
<feature type="region of interest" description="Disordered" evidence="1">
    <location>
        <begin position="1"/>
        <end position="22"/>
    </location>
</feature>
<evidence type="ECO:0000313" key="2">
    <source>
        <dbReference type="EMBL" id="MPC48550.1"/>
    </source>
</evidence>
<evidence type="ECO:0000313" key="3">
    <source>
        <dbReference type="Proteomes" id="UP000324222"/>
    </source>
</evidence>
<sequence>MGSDGTAQVRAGVTSDHGSYSQTSDRQFDIRLLCPLRGSTEQSPTVVRLANLLMDRSKGFGVKVEEVALWTRRLRYGGFASVWASLTRPVLRRFELCPVRRRGLKSSMWERSPRRARSHTDALTNGRH</sequence>
<name>A0A5B7FLI7_PORTR</name>
<gene>
    <name evidence="2" type="ORF">E2C01_042326</name>
</gene>